<dbReference type="STRING" id="1280514.AXFE_12780"/>
<dbReference type="EMBL" id="JXYS01000029">
    <property type="protein sequence ID" value="KJF17781.1"/>
    <property type="molecule type" value="Genomic_DNA"/>
</dbReference>
<sequence>MRFWLGRTSVDNLVPKSTIELQCLVSDKVLGRRHWLYFKALVIEMSFYRWALLIIWSNRGQTNVARSTPSTSRVDLHLQIQPQVFSVGVRNP</sequence>
<protein>
    <submittedName>
        <fullName evidence="1">Uncharacterized protein</fullName>
    </submittedName>
</protein>
<reference evidence="1 2" key="1">
    <citation type="submission" date="2015-01" db="EMBL/GenBank/DDBJ databases">
        <title>Draft genome of the acidophilic iron oxidizer Acidithrix ferrooxidans strain Py-F3.</title>
        <authorList>
            <person name="Poehlein A."/>
            <person name="Eisen S."/>
            <person name="Schloemann M."/>
            <person name="Johnson B.D."/>
            <person name="Daniel R."/>
            <person name="Muehling M."/>
        </authorList>
    </citation>
    <scope>NUCLEOTIDE SEQUENCE [LARGE SCALE GENOMIC DNA]</scope>
    <source>
        <strain evidence="1 2">Py-F3</strain>
    </source>
</reference>
<name>A0A0D8HL12_9ACTN</name>
<dbReference type="AlphaFoldDB" id="A0A0D8HL12"/>
<evidence type="ECO:0000313" key="1">
    <source>
        <dbReference type="EMBL" id="KJF17781.1"/>
    </source>
</evidence>
<comment type="caution">
    <text evidence="1">The sequence shown here is derived from an EMBL/GenBank/DDBJ whole genome shotgun (WGS) entry which is preliminary data.</text>
</comment>
<dbReference type="Proteomes" id="UP000032360">
    <property type="component" value="Unassembled WGS sequence"/>
</dbReference>
<accession>A0A0D8HL12</accession>
<evidence type="ECO:0000313" key="2">
    <source>
        <dbReference type="Proteomes" id="UP000032360"/>
    </source>
</evidence>
<organism evidence="1 2">
    <name type="scientific">Acidithrix ferrooxidans</name>
    <dbReference type="NCBI Taxonomy" id="1280514"/>
    <lineage>
        <taxon>Bacteria</taxon>
        <taxon>Bacillati</taxon>
        <taxon>Actinomycetota</taxon>
        <taxon>Acidimicrobiia</taxon>
        <taxon>Acidimicrobiales</taxon>
        <taxon>Acidimicrobiaceae</taxon>
        <taxon>Acidithrix</taxon>
    </lineage>
</organism>
<proteinExistence type="predicted"/>
<keyword evidence="2" id="KW-1185">Reference proteome</keyword>
<gene>
    <name evidence="1" type="ORF">AXFE_12780</name>
</gene>